<evidence type="ECO:0000313" key="3">
    <source>
        <dbReference type="Proteomes" id="UP001054837"/>
    </source>
</evidence>
<dbReference type="Proteomes" id="UP001054837">
    <property type="component" value="Unassembled WGS sequence"/>
</dbReference>
<sequence length="118" mass="12795">MGNPGLEKSKQGQGGSIHHPLSSISLTPEVHVDLFISSLIGAPTPLLTSGGRKARRDARQPCQVSPYRNLRDNHSVRDGYRGIKRKGGGGVTPCPVVECELRETQWVAESGPFLIFYA</sequence>
<name>A0AAV4P3D7_9ARAC</name>
<comment type="caution">
    <text evidence="2">The sequence shown here is derived from an EMBL/GenBank/DDBJ whole genome shotgun (WGS) entry which is preliminary data.</text>
</comment>
<dbReference type="EMBL" id="BPLQ01002337">
    <property type="protein sequence ID" value="GIX91732.1"/>
    <property type="molecule type" value="Genomic_DNA"/>
</dbReference>
<keyword evidence="3" id="KW-1185">Reference proteome</keyword>
<accession>A0AAV4P3D7</accession>
<organism evidence="2 3">
    <name type="scientific">Caerostris darwini</name>
    <dbReference type="NCBI Taxonomy" id="1538125"/>
    <lineage>
        <taxon>Eukaryota</taxon>
        <taxon>Metazoa</taxon>
        <taxon>Ecdysozoa</taxon>
        <taxon>Arthropoda</taxon>
        <taxon>Chelicerata</taxon>
        <taxon>Arachnida</taxon>
        <taxon>Araneae</taxon>
        <taxon>Araneomorphae</taxon>
        <taxon>Entelegynae</taxon>
        <taxon>Araneoidea</taxon>
        <taxon>Araneidae</taxon>
        <taxon>Caerostris</taxon>
    </lineage>
</organism>
<protein>
    <submittedName>
        <fullName evidence="2">Uncharacterized protein</fullName>
    </submittedName>
</protein>
<gene>
    <name evidence="2" type="ORF">CDAR_4891</name>
</gene>
<evidence type="ECO:0000313" key="2">
    <source>
        <dbReference type="EMBL" id="GIX91732.1"/>
    </source>
</evidence>
<dbReference type="AlphaFoldDB" id="A0AAV4P3D7"/>
<feature type="region of interest" description="Disordered" evidence="1">
    <location>
        <begin position="1"/>
        <end position="22"/>
    </location>
</feature>
<proteinExistence type="predicted"/>
<evidence type="ECO:0000256" key="1">
    <source>
        <dbReference type="SAM" id="MobiDB-lite"/>
    </source>
</evidence>
<reference evidence="2 3" key="1">
    <citation type="submission" date="2021-06" db="EMBL/GenBank/DDBJ databases">
        <title>Caerostris darwini draft genome.</title>
        <authorList>
            <person name="Kono N."/>
            <person name="Arakawa K."/>
        </authorList>
    </citation>
    <scope>NUCLEOTIDE SEQUENCE [LARGE SCALE GENOMIC DNA]</scope>
</reference>